<dbReference type="EMBL" id="JANCYW010000003">
    <property type="protein sequence ID" value="KAK4535023.1"/>
    <property type="molecule type" value="Genomic_DNA"/>
</dbReference>
<evidence type="ECO:0000259" key="8">
    <source>
        <dbReference type="PROSITE" id="PS50832"/>
    </source>
</evidence>
<keyword evidence="4 7" id="KW-0396">Initiation factor</keyword>
<evidence type="ECO:0000313" key="9">
    <source>
        <dbReference type="EMBL" id="KAK4535023.1"/>
    </source>
</evidence>
<evidence type="ECO:0000313" key="10">
    <source>
        <dbReference type="Proteomes" id="UP001301350"/>
    </source>
</evidence>
<keyword evidence="10" id="KW-1185">Reference proteome</keyword>
<gene>
    <name evidence="9" type="ORF">CDCA_CDCA03G1048</name>
</gene>
<evidence type="ECO:0000256" key="4">
    <source>
        <dbReference type="ARBA" id="ARBA00022540"/>
    </source>
</evidence>
<dbReference type="InterPro" id="IPR006196">
    <property type="entry name" value="RNA-binding_domain_S1_IF1"/>
</dbReference>
<comment type="function">
    <text evidence="1">One of the essential components for the initiation of protein synthesis. Stabilizes the binding of IF-2 and IF-3 on the 30S subunit to which N-formylmethionyl-tRNA(fMet) subsequently binds. Helps modulate mRNA selection, yielding the 30S pre-initiation complex (PIC). Upon addition of the 50S ribosomal subunit IF-1, IF-2 and IF-3 are released leaving the mature 70S translation initiation complex.</text>
</comment>
<dbReference type="Gene3D" id="2.40.50.140">
    <property type="entry name" value="Nucleic acid-binding proteins"/>
    <property type="match status" value="1"/>
</dbReference>
<sequence>MSSAPQLAFLWPLTAGAFTTSHRTAALSRRQAARSVSPARTVQFVMRAQSGSREDKSARKGCIEVEGRIIESLPNATFRVELLNGKVIWAHVSGKIRKNYVRCLVGDRVKVEMSPYDLTKGRITYRLK</sequence>
<keyword evidence="5 7" id="KW-0648">Protein biosynthesis</keyword>
<dbReference type="PROSITE" id="PS50832">
    <property type="entry name" value="S1_IF1_TYPE"/>
    <property type="match status" value="1"/>
</dbReference>
<dbReference type="PANTHER" id="PTHR33370">
    <property type="entry name" value="TRANSLATION INITIATION FACTOR IF-1, CHLOROPLASTIC"/>
    <property type="match status" value="1"/>
</dbReference>
<evidence type="ECO:0000256" key="6">
    <source>
        <dbReference type="ARBA" id="ARBA00068272"/>
    </source>
</evidence>
<comment type="subunit">
    <text evidence="3">Component of the 30S ribosomal translation pre-initiation complex which assembles on the 30S ribosome in the order IF-2 and IF-3, IF-1 and N-formylmethionyl-tRNA(fMet); mRNA recruitment can occur at any time during PIC assembly.</text>
</comment>
<accession>A0AAV9IT22</accession>
<proteinExistence type="inferred from homology"/>
<dbReference type="InterPro" id="IPR012340">
    <property type="entry name" value="NA-bd_OB-fold"/>
</dbReference>
<dbReference type="FunFam" id="2.40.50.140:FF:000002">
    <property type="entry name" value="Translation initiation factor IF-1"/>
    <property type="match status" value="1"/>
</dbReference>
<dbReference type="Pfam" id="PF01176">
    <property type="entry name" value="eIF-1a"/>
    <property type="match status" value="1"/>
</dbReference>
<dbReference type="CDD" id="cd04451">
    <property type="entry name" value="S1_IF1"/>
    <property type="match status" value="1"/>
</dbReference>
<dbReference type="GO" id="GO:0003743">
    <property type="term" value="F:translation initiation factor activity"/>
    <property type="evidence" value="ECO:0007669"/>
    <property type="project" value="UniProtKB-UniRule"/>
</dbReference>
<evidence type="ECO:0000256" key="5">
    <source>
        <dbReference type="ARBA" id="ARBA00022917"/>
    </source>
</evidence>
<reference evidence="9 10" key="1">
    <citation type="submission" date="2022-07" db="EMBL/GenBank/DDBJ databases">
        <title>Genome-wide signatures of adaptation to extreme environments.</title>
        <authorList>
            <person name="Cho C.H."/>
            <person name="Yoon H.S."/>
        </authorList>
    </citation>
    <scope>NUCLEOTIDE SEQUENCE [LARGE SCALE GENOMIC DNA]</scope>
    <source>
        <strain evidence="9 10">DBV 063 E5</strain>
    </source>
</reference>
<dbReference type="HAMAP" id="MF_00075">
    <property type="entry name" value="IF_1"/>
    <property type="match status" value="1"/>
</dbReference>
<organism evidence="9 10">
    <name type="scientific">Cyanidium caldarium</name>
    <name type="common">Red alga</name>
    <dbReference type="NCBI Taxonomy" id="2771"/>
    <lineage>
        <taxon>Eukaryota</taxon>
        <taxon>Rhodophyta</taxon>
        <taxon>Bangiophyceae</taxon>
        <taxon>Cyanidiales</taxon>
        <taxon>Cyanidiaceae</taxon>
        <taxon>Cyanidium</taxon>
    </lineage>
</organism>
<evidence type="ECO:0000256" key="3">
    <source>
        <dbReference type="ARBA" id="ARBA00011599"/>
    </source>
</evidence>
<name>A0AAV9IT22_CYACA</name>
<dbReference type="SUPFAM" id="SSF50249">
    <property type="entry name" value="Nucleic acid-binding proteins"/>
    <property type="match status" value="1"/>
</dbReference>
<comment type="similarity">
    <text evidence="2">Belongs to the IF-1 family.</text>
</comment>
<protein>
    <recommendedName>
        <fullName evidence="6">Translation initiation factor IF-1, chloroplastic</fullName>
    </recommendedName>
</protein>
<feature type="domain" description="S1-like" evidence="8">
    <location>
        <begin position="53"/>
        <end position="128"/>
    </location>
</feature>
<dbReference type="PANTHER" id="PTHR33370:SF1">
    <property type="entry name" value="TRANSLATION INITIATION FACTOR IF-1, CHLOROPLASTIC"/>
    <property type="match status" value="1"/>
</dbReference>
<evidence type="ECO:0000256" key="7">
    <source>
        <dbReference type="PROSITE-ProRule" id="PRU00181"/>
    </source>
</evidence>
<dbReference type="InterPro" id="IPR004368">
    <property type="entry name" value="TIF_IF1"/>
</dbReference>
<dbReference type="GO" id="GO:0043022">
    <property type="term" value="F:ribosome binding"/>
    <property type="evidence" value="ECO:0007669"/>
    <property type="project" value="TreeGrafter"/>
</dbReference>
<dbReference type="GO" id="GO:0005829">
    <property type="term" value="C:cytosol"/>
    <property type="evidence" value="ECO:0007669"/>
    <property type="project" value="TreeGrafter"/>
</dbReference>
<dbReference type="Proteomes" id="UP001301350">
    <property type="component" value="Unassembled WGS sequence"/>
</dbReference>
<dbReference type="GO" id="GO:0003723">
    <property type="term" value="F:RNA binding"/>
    <property type="evidence" value="ECO:0007669"/>
    <property type="project" value="InterPro"/>
</dbReference>
<comment type="caution">
    <text evidence="9">The sequence shown here is derived from an EMBL/GenBank/DDBJ whole genome shotgun (WGS) entry which is preliminary data.</text>
</comment>
<evidence type="ECO:0000256" key="2">
    <source>
        <dbReference type="ARBA" id="ARBA00010939"/>
    </source>
</evidence>
<dbReference type="AlphaFoldDB" id="A0AAV9IT22"/>
<dbReference type="NCBIfam" id="TIGR00008">
    <property type="entry name" value="infA"/>
    <property type="match status" value="1"/>
</dbReference>
<evidence type="ECO:0000256" key="1">
    <source>
        <dbReference type="ARBA" id="ARBA00003935"/>
    </source>
</evidence>